<gene>
    <name evidence="7" type="ORF">CX676_00545</name>
</gene>
<dbReference type="GO" id="GO:0055085">
    <property type="term" value="P:transmembrane transport"/>
    <property type="evidence" value="ECO:0007669"/>
    <property type="project" value="InterPro"/>
</dbReference>
<dbReference type="EMBL" id="CP025430">
    <property type="protein sequence ID" value="AUH62836.1"/>
    <property type="molecule type" value="Genomic_DNA"/>
</dbReference>
<dbReference type="RefSeq" id="WP_101750880.1">
    <property type="nucleotide sequence ID" value="NZ_CP025430.1"/>
</dbReference>
<evidence type="ECO:0000313" key="7">
    <source>
        <dbReference type="EMBL" id="AUH62836.1"/>
    </source>
</evidence>
<evidence type="ECO:0000256" key="4">
    <source>
        <dbReference type="ARBA" id="ARBA00022729"/>
    </source>
</evidence>
<evidence type="ECO:0000256" key="1">
    <source>
        <dbReference type="ARBA" id="ARBA00004418"/>
    </source>
</evidence>
<feature type="chain" id="PRO_5014121796" evidence="6">
    <location>
        <begin position="26"/>
        <end position="325"/>
    </location>
</feature>
<keyword evidence="8" id="KW-1185">Reference proteome</keyword>
<dbReference type="InterPro" id="IPR038404">
    <property type="entry name" value="TRAP_DctP_sf"/>
</dbReference>
<dbReference type="KEGG" id="pzh:CX676_00545"/>
<protein>
    <submittedName>
        <fullName evidence="7">ABC transporter substrate-binding protein</fullName>
    </submittedName>
</protein>
<dbReference type="NCBIfam" id="NF037995">
    <property type="entry name" value="TRAP_S1"/>
    <property type="match status" value="1"/>
</dbReference>
<organism evidence="7 8">
    <name type="scientific">Paracoccus zhejiangensis</name>
    <dbReference type="NCBI Taxonomy" id="1077935"/>
    <lineage>
        <taxon>Bacteria</taxon>
        <taxon>Pseudomonadati</taxon>
        <taxon>Pseudomonadota</taxon>
        <taxon>Alphaproteobacteria</taxon>
        <taxon>Rhodobacterales</taxon>
        <taxon>Paracoccaceae</taxon>
        <taxon>Paracoccus</taxon>
    </lineage>
</organism>
<keyword evidence="3" id="KW-0813">Transport</keyword>
<evidence type="ECO:0000313" key="8">
    <source>
        <dbReference type="Proteomes" id="UP000234530"/>
    </source>
</evidence>
<comment type="subcellular location">
    <subcellularLocation>
        <location evidence="1">Periplasm</location>
    </subcellularLocation>
</comment>
<comment type="similarity">
    <text evidence="2">Belongs to the bacterial solute-binding protein 7 family.</text>
</comment>
<dbReference type="InterPro" id="IPR018389">
    <property type="entry name" value="DctP_fam"/>
</dbReference>
<evidence type="ECO:0000256" key="3">
    <source>
        <dbReference type="ARBA" id="ARBA00022448"/>
    </source>
</evidence>
<dbReference type="PIRSF" id="PIRSF006470">
    <property type="entry name" value="DctB"/>
    <property type="match status" value="1"/>
</dbReference>
<sequence length="325" mass="35429">MKINNLKKAALAAIAIGLAASGAMAEEWRLGHILPPDHPGNRALEQAATEIAKRTEGRIDIKVFPAGQVGGAKEILTGMTLGTHQMAFDGAGILSQWTKELGVLEAPYLAKDFAHLERLYASEKGQELLEKLRTDHGIRMLDVWYYGTRHMTNNVRPIETPADVKDLKIRVPEIELSLEFIKSLGGRPTPMAFPELYLGLQTGVVDGQENPLPTIEAGKFYEVQDHLALTGHLVQTVSPLVSETAWNAASEADRAVVLEVLQATGDVYNKQIAELEEGLIAKLEGSGMKVTHPDRAAFAEAVKPIYAQFEDVWGAGTYEALAEVE</sequence>
<keyword evidence="4 6" id="KW-0732">Signal</keyword>
<dbReference type="Proteomes" id="UP000234530">
    <property type="component" value="Chromosome"/>
</dbReference>
<reference evidence="7 8" key="1">
    <citation type="journal article" date="2013" name="Antonie Van Leeuwenhoek">
        <title>Paracoccus zhejiangensis sp. nov., isolated from activated sludge in wastewater-treatment system.</title>
        <authorList>
            <person name="Wu Z.G."/>
            <person name="Zhang D.F."/>
            <person name="Liu Y.L."/>
            <person name="Wang F."/>
            <person name="Jiang X."/>
            <person name="Li C."/>
            <person name="Li S.P."/>
            <person name="Hong Q."/>
            <person name="Li W.J."/>
        </authorList>
    </citation>
    <scope>NUCLEOTIDE SEQUENCE [LARGE SCALE GENOMIC DNA]</scope>
    <source>
        <strain evidence="7 8">J6</strain>
    </source>
</reference>
<dbReference type="Pfam" id="PF03480">
    <property type="entry name" value="DctP"/>
    <property type="match status" value="1"/>
</dbReference>
<evidence type="ECO:0000256" key="6">
    <source>
        <dbReference type="SAM" id="SignalP"/>
    </source>
</evidence>
<dbReference type="OrthoDB" id="8673861at2"/>
<dbReference type="Gene3D" id="3.40.190.170">
    <property type="entry name" value="Bacterial extracellular solute-binding protein, family 7"/>
    <property type="match status" value="1"/>
</dbReference>
<dbReference type="CDD" id="cd13672">
    <property type="entry name" value="PBP2_TRAP_Siap"/>
    <property type="match status" value="1"/>
</dbReference>
<feature type="signal peptide" evidence="6">
    <location>
        <begin position="1"/>
        <end position="25"/>
    </location>
</feature>
<evidence type="ECO:0000256" key="5">
    <source>
        <dbReference type="ARBA" id="ARBA00022764"/>
    </source>
</evidence>
<dbReference type="AlphaFoldDB" id="A0A2H5EU66"/>
<dbReference type="GO" id="GO:0030288">
    <property type="term" value="C:outer membrane-bounded periplasmic space"/>
    <property type="evidence" value="ECO:0007669"/>
    <property type="project" value="InterPro"/>
</dbReference>
<accession>A0A2H5EU66</accession>
<evidence type="ECO:0000256" key="2">
    <source>
        <dbReference type="ARBA" id="ARBA00009023"/>
    </source>
</evidence>
<dbReference type="PANTHER" id="PTHR33376">
    <property type="match status" value="1"/>
</dbReference>
<keyword evidence="5" id="KW-0574">Periplasm</keyword>
<dbReference type="NCBIfam" id="TIGR00787">
    <property type="entry name" value="dctP"/>
    <property type="match status" value="1"/>
</dbReference>
<name>A0A2H5EU66_9RHOB</name>
<proteinExistence type="inferred from homology"/>
<dbReference type="PANTHER" id="PTHR33376:SF4">
    <property type="entry name" value="SIALIC ACID-BINDING PERIPLASMIC PROTEIN SIAP"/>
    <property type="match status" value="1"/>
</dbReference>
<dbReference type="InterPro" id="IPR004682">
    <property type="entry name" value="TRAP_DctP"/>
</dbReference>